<evidence type="ECO:0000259" key="3">
    <source>
        <dbReference type="Pfam" id="PF13511"/>
    </source>
</evidence>
<feature type="signal peptide" evidence="2">
    <location>
        <begin position="1"/>
        <end position="19"/>
    </location>
</feature>
<proteinExistence type="predicted"/>
<keyword evidence="2" id="KW-0732">Signal</keyword>
<keyword evidence="5" id="KW-1185">Reference proteome</keyword>
<name>A0A4S3K5Q9_9GAMM</name>
<dbReference type="OrthoDB" id="7068596at2"/>
<sequence>MKRSFWLAPLLLLPVMALADATVYRWTDATGQVHFSQTPPGAGKQYDMIQGKRAASTTPTGDDATPAGPSAEDVRAREKQFIEKAEADRRAKNEAREKEKVAREESVRKCTAARDRVSFLEERTARRLVTKADDGNYARVPEDEFLKRLDAAKKDVADNCGKS</sequence>
<feature type="chain" id="PRO_5030100191" evidence="2">
    <location>
        <begin position="20"/>
        <end position="163"/>
    </location>
</feature>
<organism evidence="4 5">
    <name type="scientific">Panacagrimonas perspica</name>
    <dbReference type="NCBI Taxonomy" id="381431"/>
    <lineage>
        <taxon>Bacteria</taxon>
        <taxon>Pseudomonadati</taxon>
        <taxon>Pseudomonadota</taxon>
        <taxon>Gammaproteobacteria</taxon>
        <taxon>Nevskiales</taxon>
        <taxon>Nevskiaceae</taxon>
        <taxon>Panacagrimonas</taxon>
    </lineage>
</organism>
<dbReference type="Proteomes" id="UP000295341">
    <property type="component" value="Unassembled WGS sequence"/>
</dbReference>
<comment type="caution">
    <text evidence="4">The sequence shown here is derived from an EMBL/GenBank/DDBJ whole genome shotgun (WGS) entry which is preliminary data.</text>
</comment>
<feature type="region of interest" description="Disordered" evidence="1">
    <location>
        <begin position="50"/>
        <end position="77"/>
    </location>
</feature>
<evidence type="ECO:0000313" key="5">
    <source>
        <dbReference type="Proteomes" id="UP000295341"/>
    </source>
</evidence>
<protein>
    <submittedName>
        <fullName evidence="4">Uncharacterized protein DUF4124</fullName>
    </submittedName>
</protein>
<feature type="domain" description="DUF4124" evidence="3">
    <location>
        <begin position="11"/>
        <end position="59"/>
    </location>
</feature>
<evidence type="ECO:0000313" key="4">
    <source>
        <dbReference type="EMBL" id="TDU28056.1"/>
    </source>
</evidence>
<dbReference type="RefSeq" id="WP_133881645.1">
    <property type="nucleotide sequence ID" value="NZ_MWIN01000010.1"/>
</dbReference>
<dbReference type="EMBL" id="SOBT01000009">
    <property type="protein sequence ID" value="TDU28056.1"/>
    <property type="molecule type" value="Genomic_DNA"/>
</dbReference>
<dbReference type="InterPro" id="IPR025392">
    <property type="entry name" value="DUF4124"/>
</dbReference>
<evidence type="ECO:0000256" key="2">
    <source>
        <dbReference type="SAM" id="SignalP"/>
    </source>
</evidence>
<dbReference type="Pfam" id="PF13511">
    <property type="entry name" value="DUF4124"/>
    <property type="match status" value="1"/>
</dbReference>
<reference evidence="4 5" key="1">
    <citation type="submission" date="2019-03" db="EMBL/GenBank/DDBJ databases">
        <title>Genomic Encyclopedia of Type Strains, Phase IV (KMG-IV): sequencing the most valuable type-strain genomes for metagenomic binning, comparative biology and taxonomic classification.</title>
        <authorList>
            <person name="Goeker M."/>
        </authorList>
    </citation>
    <scope>NUCLEOTIDE SEQUENCE [LARGE SCALE GENOMIC DNA]</scope>
    <source>
        <strain evidence="4 5">DSM 26377</strain>
    </source>
</reference>
<evidence type="ECO:0000256" key="1">
    <source>
        <dbReference type="SAM" id="MobiDB-lite"/>
    </source>
</evidence>
<accession>A0A4S3K5Q9</accession>
<gene>
    <name evidence="4" type="ORF">DFR24_2415</name>
</gene>
<dbReference type="AlphaFoldDB" id="A0A4S3K5Q9"/>